<dbReference type="STRING" id="1447716.AH68_00565"/>
<evidence type="ECO:0000313" key="5">
    <source>
        <dbReference type="EMBL" id="AIZ13751.1"/>
    </source>
</evidence>
<name>A0A0A7I1I9_9BIFI</name>
<dbReference type="InterPro" id="IPR036388">
    <property type="entry name" value="WH-like_DNA-bd_sf"/>
</dbReference>
<dbReference type="AlphaFoldDB" id="A0A0A7I1I9"/>
<reference evidence="5 6" key="1">
    <citation type="journal article" date="2015" name="Genome Announc.">
        <title>Complete and Assembled Genome Sequence of Bifidobacterium kashiwanohense PV20-2, Isolated from the Feces of an Anemic Kenyan Infant.</title>
        <authorList>
            <person name="Vazquez-Gutierrez P."/>
            <person name="Lacroix C."/>
            <person name="Chassard C."/>
            <person name="Klumpp J."/>
            <person name="Jans C."/>
            <person name="Stevens M.J."/>
        </authorList>
    </citation>
    <scope>NUCLEOTIDE SEQUENCE [LARGE SCALE GENOMIC DNA]</scope>
    <source>
        <strain evidence="5 6">PV20-2</strain>
    </source>
</reference>
<feature type="domain" description="HTH marR-type" evidence="4">
    <location>
        <begin position="4"/>
        <end position="134"/>
    </location>
</feature>
<dbReference type="Proteomes" id="UP000030625">
    <property type="component" value="Chromosome"/>
</dbReference>
<dbReference type="RefSeq" id="WP_039196658.1">
    <property type="nucleotide sequence ID" value="NZ_CP007456.1"/>
</dbReference>
<keyword evidence="3" id="KW-0804">Transcription</keyword>
<sequence length="164" mass="18577">MGFEQESFDKLMKAVRGKKSQMRQAISRDSKGEPFIIRELEFKGAQTPSQLASALKVTSGRISTLLSALEKKGLVEREVDPNDRRIVHVNLTEQGRAKAKQQREDMRDAVCWVFSQMGERRTREFVDLTEEFATYVTICIPGQPRPTAEEVKQAFAKAESEDPA</sequence>
<keyword evidence="1" id="KW-0805">Transcription regulation</keyword>
<dbReference type="CDD" id="cd00090">
    <property type="entry name" value="HTH_ARSR"/>
    <property type="match status" value="1"/>
</dbReference>
<evidence type="ECO:0000259" key="4">
    <source>
        <dbReference type="PROSITE" id="PS50995"/>
    </source>
</evidence>
<dbReference type="InterPro" id="IPR000835">
    <property type="entry name" value="HTH_MarR-typ"/>
</dbReference>
<dbReference type="KEGG" id="bka:AH68_00565"/>
<dbReference type="OrthoDB" id="3237509at2"/>
<dbReference type="EMBL" id="CP007456">
    <property type="protein sequence ID" value="AIZ13751.1"/>
    <property type="molecule type" value="Genomic_DNA"/>
</dbReference>
<dbReference type="PANTHER" id="PTHR42756">
    <property type="entry name" value="TRANSCRIPTIONAL REGULATOR, MARR"/>
    <property type="match status" value="1"/>
</dbReference>
<dbReference type="SMART" id="SM00347">
    <property type="entry name" value="HTH_MARR"/>
    <property type="match status" value="1"/>
</dbReference>
<evidence type="ECO:0000256" key="3">
    <source>
        <dbReference type="ARBA" id="ARBA00023163"/>
    </source>
</evidence>
<dbReference type="GO" id="GO:0003700">
    <property type="term" value="F:DNA-binding transcription factor activity"/>
    <property type="evidence" value="ECO:0007669"/>
    <property type="project" value="InterPro"/>
</dbReference>
<dbReference type="InterPro" id="IPR036390">
    <property type="entry name" value="WH_DNA-bd_sf"/>
</dbReference>
<dbReference type="PRINTS" id="PR00598">
    <property type="entry name" value="HTHMARR"/>
</dbReference>
<dbReference type="HOGENOM" id="CLU_083287_12_1_11"/>
<evidence type="ECO:0000256" key="1">
    <source>
        <dbReference type="ARBA" id="ARBA00023015"/>
    </source>
</evidence>
<dbReference type="SUPFAM" id="SSF46785">
    <property type="entry name" value="Winged helix' DNA-binding domain"/>
    <property type="match status" value="1"/>
</dbReference>
<protein>
    <submittedName>
        <fullName evidence="5">MarR family transcriptional regulator</fullName>
    </submittedName>
</protein>
<gene>
    <name evidence="5" type="ORF">AH68_00565</name>
</gene>
<organism evidence="5 6">
    <name type="scientific">Bifidobacterium catenulatum PV20-2</name>
    <dbReference type="NCBI Taxonomy" id="1447716"/>
    <lineage>
        <taxon>Bacteria</taxon>
        <taxon>Bacillati</taxon>
        <taxon>Actinomycetota</taxon>
        <taxon>Actinomycetes</taxon>
        <taxon>Bifidobacteriales</taxon>
        <taxon>Bifidobacteriaceae</taxon>
        <taxon>Bifidobacterium</taxon>
    </lineage>
</organism>
<accession>A0A0A7I1I9</accession>
<evidence type="ECO:0000256" key="2">
    <source>
        <dbReference type="ARBA" id="ARBA00023125"/>
    </source>
</evidence>
<evidence type="ECO:0000313" key="6">
    <source>
        <dbReference type="Proteomes" id="UP000030625"/>
    </source>
</evidence>
<dbReference type="InterPro" id="IPR011991">
    <property type="entry name" value="ArsR-like_HTH"/>
</dbReference>
<keyword evidence="2" id="KW-0238">DNA-binding</keyword>
<dbReference type="Pfam" id="PF01047">
    <property type="entry name" value="MarR"/>
    <property type="match status" value="1"/>
</dbReference>
<dbReference type="Gene3D" id="1.10.10.10">
    <property type="entry name" value="Winged helix-like DNA-binding domain superfamily/Winged helix DNA-binding domain"/>
    <property type="match status" value="1"/>
</dbReference>
<dbReference type="PROSITE" id="PS50995">
    <property type="entry name" value="HTH_MARR_2"/>
    <property type="match status" value="1"/>
</dbReference>
<dbReference type="PANTHER" id="PTHR42756:SF1">
    <property type="entry name" value="TRANSCRIPTIONAL REPRESSOR OF EMRAB OPERON"/>
    <property type="match status" value="1"/>
</dbReference>
<dbReference type="GO" id="GO:0003677">
    <property type="term" value="F:DNA binding"/>
    <property type="evidence" value="ECO:0007669"/>
    <property type="project" value="UniProtKB-KW"/>
</dbReference>
<proteinExistence type="predicted"/>